<sequence length="85" mass="8947">MVEAVDTAEAGLRAAVAGCPGSRRHVGRDRRCARHQPPGSLPAVWEGLTPSHYATATLDAWNTSAGIGWCSRQVIAIGFSPSCET</sequence>
<dbReference type="AlphaFoldDB" id="A0A7I7JK28"/>
<accession>A0A7I7JK28</accession>
<keyword evidence="2" id="KW-1185">Reference proteome</keyword>
<gene>
    <name evidence="1" type="ORF">MNVM_12040</name>
</gene>
<dbReference type="EMBL" id="AP022562">
    <property type="protein sequence ID" value="BBX12123.1"/>
    <property type="molecule type" value="Genomic_DNA"/>
</dbReference>
<evidence type="ECO:0000313" key="1">
    <source>
        <dbReference type="EMBL" id="BBX12123.1"/>
    </source>
</evidence>
<proteinExistence type="predicted"/>
<protein>
    <submittedName>
        <fullName evidence="1">Uncharacterized protein</fullName>
    </submittedName>
</protein>
<evidence type="ECO:0000313" key="2">
    <source>
        <dbReference type="Proteomes" id="UP000466997"/>
    </source>
</evidence>
<dbReference type="Proteomes" id="UP000466997">
    <property type="component" value="Chromosome"/>
</dbReference>
<reference evidence="1 2" key="1">
    <citation type="journal article" date="2019" name="Emerg. Microbes Infect.">
        <title>Comprehensive subspecies identification of 175 nontuberculous mycobacteria species based on 7547 genomic profiles.</title>
        <authorList>
            <person name="Matsumoto Y."/>
            <person name="Kinjo T."/>
            <person name="Motooka D."/>
            <person name="Nabeya D."/>
            <person name="Jung N."/>
            <person name="Uechi K."/>
            <person name="Horii T."/>
            <person name="Iida T."/>
            <person name="Fujita J."/>
            <person name="Nakamura S."/>
        </authorList>
    </citation>
    <scope>NUCLEOTIDE SEQUENCE [LARGE SCALE GENOMIC DNA]</scope>
    <source>
        <strain evidence="1 2">JCM 6391</strain>
    </source>
</reference>
<organism evidence="1 2">
    <name type="scientific">Mycobacterium novum</name>
    <dbReference type="NCBI Taxonomy" id="2492438"/>
    <lineage>
        <taxon>Bacteria</taxon>
        <taxon>Bacillati</taxon>
        <taxon>Actinomycetota</taxon>
        <taxon>Actinomycetes</taxon>
        <taxon>Mycobacteriales</taxon>
        <taxon>Mycobacteriaceae</taxon>
        <taxon>Mycobacterium</taxon>
    </lineage>
</organism>
<dbReference type="KEGG" id="mnm:MNVM_12040"/>
<name>A0A7I7JK28_9MYCO</name>